<keyword evidence="2" id="KW-1185">Reference proteome</keyword>
<proteinExistence type="predicted"/>
<name>A0A1R2B953_9CILI</name>
<evidence type="ECO:0000313" key="1">
    <source>
        <dbReference type="EMBL" id="OMJ73308.1"/>
    </source>
</evidence>
<reference evidence="1 2" key="1">
    <citation type="submission" date="2016-11" db="EMBL/GenBank/DDBJ databases">
        <title>The macronuclear genome of Stentor coeruleus: a giant cell with tiny introns.</title>
        <authorList>
            <person name="Slabodnick M."/>
            <person name="Ruby J.G."/>
            <person name="Reiff S.B."/>
            <person name="Swart E.C."/>
            <person name="Gosai S."/>
            <person name="Prabakaran S."/>
            <person name="Witkowska E."/>
            <person name="Larue G.E."/>
            <person name="Fisher S."/>
            <person name="Freeman R.M."/>
            <person name="Gunawardena J."/>
            <person name="Chu W."/>
            <person name="Stover N.A."/>
            <person name="Gregory B.D."/>
            <person name="Nowacki M."/>
            <person name="Derisi J."/>
            <person name="Roy S.W."/>
            <person name="Marshall W.F."/>
            <person name="Sood P."/>
        </authorList>
    </citation>
    <scope>NUCLEOTIDE SEQUENCE [LARGE SCALE GENOMIC DNA]</scope>
    <source>
        <strain evidence="1">WM001</strain>
    </source>
</reference>
<accession>A0A1R2B953</accession>
<dbReference type="OrthoDB" id="72772at2759"/>
<sequence>MSIHWDCYPKRLRSIAIRNLSSYPSDLTLIIKNLSNEVVLQKSHIFTSNPTWRLLDIPGSNFPLLIEVYNDENELLYSLKVSSEDMYFICEQLEDLEPFTFTAILMEFDHEAYYTTVEYAEELTKLASKCDKLLKYQVTSMVKARELYYDEAHEKYMGLYYKRKQLSDISAQILAIKNELMGLFPSKKYHYLNYKKCNELQKESERYMEIIENQKKMIEKYKKLIADKIGQKKVYDELLKAHRKKKSERMEKGKKDREKVIFKERLLKARRIKMMRELWEALKSNEIFKFRDSNKRNSMTQEGEEEINFSNGYLAHAMDILNDIFQTPSIYSVKFQGSRSSIFYQGRELPLFIKPDTPNIGAEIVRSDCEKYKSKTENDKYLAN</sequence>
<comment type="caution">
    <text evidence="1">The sequence shown here is derived from an EMBL/GenBank/DDBJ whole genome shotgun (WGS) entry which is preliminary data.</text>
</comment>
<evidence type="ECO:0000313" key="2">
    <source>
        <dbReference type="Proteomes" id="UP000187209"/>
    </source>
</evidence>
<dbReference type="Proteomes" id="UP000187209">
    <property type="component" value="Unassembled WGS sequence"/>
</dbReference>
<dbReference type="EMBL" id="MPUH01000831">
    <property type="protein sequence ID" value="OMJ73308.1"/>
    <property type="molecule type" value="Genomic_DNA"/>
</dbReference>
<dbReference type="AlphaFoldDB" id="A0A1R2B953"/>
<gene>
    <name evidence="1" type="ORF">SteCoe_28021</name>
</gene>
<organism evidence="1 2">
    <name type="scientific">Stentor coeruleus</name>
    <dbReference type="NCBI Taxonomy" id="5963"/>
    <lineage>
        <taxon>Eukaryota</taxon>
        <taxon>Sar</taxon>
        <taxon>Alveolata</taxon>
        <taxon>Ciliophora</taxon>
        <taxon>Postciliodesmatophora</taxon>
        <taxon>Heterotrichea</taxon>
        <taxon>Heterotrichida</taxon>
        <taxon>Stentoridae</taxon>
        <taxon>Stentor</taxon>
    </lineage>
</organism>
<protein>
    <submittedName>
        <fullName evidence="1">Uncharacterized protein</fullName>
    </submittedName>
</protein>